<dbReference type="OMA" id="TKQMNAE"/>
<proteinExistence type="predicted"/>
<gene>
    <name evidence="1" type="ORF">GLAREA_07382</name>
</gene>
<evidence type="ECO:0000313" key="1">
    <source>
        <dbReference type="EMBL" id="EPE32249.1"/>
    </source>
</evidence>
<accession>S3D589</accession>
<organism evidence="1 2">
    <name type="scientific">Glarea lozoyensis (strain ATCC 20868 / MF5171)</name>
    <dbReference type="NCBI Taxonomy" id="1116229"/>
    <lineage>
        <taxon>Eukaryota</taxon>
        <taxon>Fungi</taxon>
        <taxon>Dikarya</taxon>
        <taxon>Ascomycota</taxon>
        <taxon>Pezizomycotina</taxon>
        <taxon>Leotiomycetes</taxon>
        <taxon>Helotiales</taxon>
        <taxon>Helotiaceae</taxon>
        <taxon>Glarea</taxon>
    </lineage>
</organism>
<dbReference type="KEGG" id="glz:GLAREA_07382"/>
<dbReference type="SUPFAM" id="SSF52047">
    <property type="entry name" value="RNI-like"/>
    <property type="match status" value="1"/>
</dbReference>
<dbReference type="Gene3D" id="3.80.10.10">
    <property type="entry name" value="Ribonuclease Inhibitor"/>
    <property type="match status" value="1"/>
</dbReference>
<dbReference type="STRING" id="1116229.S3D589"/>
<sequence length="670" mass="74232">MAIAQPTSNMLPSLPANRRGISQVASPLPLTTTNRQLHDHNQRPVDLKNNRKHSIVLNMDRNDRASFSSIKEGDSGVAQTFTTTKTSSYLHKSYTPSAEDEEAIQDGFVTPPDGMSGLQMQQPTMLHPYVCPCDHFQGWKKISLGGKTKNKSFGDLRALGHRWAWDSNESTTTVPDANEKTVDSGVAKIEGQYPPGQAPIELLPMELLGAIIDQLATDIPPNGFTARNIDLMSLLLTSRGMHAATLSTLYNNITIPHSRIFRKFLSHVSEYPALGTIVRRIDFSHFNPTGAGITARERAQTQNLIPATLLQCLQLTPNLREFLAQEHIDDDLDEKVIKTLLCDLPKLKALDLCACSSSSFRDAFNAVIEATPSPIPETLPITRLSFHECTVLSAATFSTLLPRLPHLTHLDAAHTRITDNALFSIPQTAKLTHLNLSKCSLLSGSAVVHFLTNHPAAKTLVYLNLGMDVKSHEMLTSEELTSLLPILPTTLKSLSLKGSKMNSDHLPLLLPLTKHVEELGLGRYLDLNDLTQLFVPNEKLPIETQLAWTPHSIHYVDVSDLTLAQLDLSTLFGMRCPVLKSTASPLEVLEISAEVFKKLEKSPAMIKRVGWTLKDAGRRYWLVRVKGPEEQAADSGAREWKWGAQYWGMRKVPVARAEVGGMYGLYMFKR</sequence>
<dbReference type="RefSeq" id="XP_008080261.1">
    <property type="nucleotide sequence ID" value="XM_008082070.1"/>
</dbReference>
<keyword evidence="2" id="KW-1185">Reference proteome</keyword>
<dbReference type="OrthoDB" id="9994419at2759"/>
<evidence type="ECO:0000313" key="2">
    <source>
        <dbReference type="Proteomes" id="UP000016922"/>
    </source>
</evidence>
<dbReference type="Proteomes" id="UP000016922">
    <property type="component" value="Unassembled WGS sequence"/>
</dbReference>
<protein>
    <submittedName>
        <fullName evidence="1">RNI-like protein</fullName>
    </submittedName>
</protein>
<dbReference type="GeneID" id="19466435"/>
<dbReference type="InterPro" id="IPR032675">
    <property type="entry name" value="LRR_dom_sf"/>
</dbReference>
<name>S3D589_GLAL2</name>
<dbReference type="EMBL" id="KE145359">
    <property type="protein sequence ID" value="EPE32249.1"/>
    <property type="molecule type" value="Genomic_DNA"/>
</dbReference>
<reference evidence="1 2" key="1">
    <citation type="journal article" date="2013" name="BMC Genomics">
        <title>Genomics-driven discovery of the pneumocandin biosynthetic gene cluster in the fungus Glarea lozoyensis.</title>
        <authorList>
            <person name="Chen L."/>
            <person name="Yue Q."/>
            <person name="Zhang X."/>
            <person name="Xiang M."/>
            <person name="Wang C."/>
            <person name="Li S."/>
            <person name="Che Y."/>
            <person name="Ortiz-Lopez F.J."/>
            <person name="Bills G.F."/>
            <person name="Liu X."/>
            <person name="An Z."/>
        </authorList>
    </citation>
    <scope>NUCLEOTIDE SEQUENCE [LARGE SCALE GENOMIC DNA]</scope>
    <source>
        <strain evidence="2">ATCC 20868 / MF5171</strain>
    </source>
</reference>
<dbReference type="HOGENOM" id="CLU_025206_1_0_1"/>
<dbReference type="AlphaFoldDB" id="S3D589"/>
<dbReference type="eggNOG" id="ENOG502R9EV">
    <property type="taxonomic scope" value="Eukaryota"/>
</dbReference>